<sequence>MKKRSLKQELIYLASGESISVVLFCIVYVLYTKSETRFATSSAVLYFPLLILNLILVQGSIYWLNCLRRIQKKKALKAQLLVPLYKGLKVLDLMMLLAYIPIWIWSFRVSSSSNIIIGVLLWLFAIIEFVNYFYYRLSYYTMGGLGLQVMRPIKLLLMGKAAKSQIAKEISLYEKNMEHK</sequence>
<accession>A0A3R9HDU8</accession>
<organism evidence="2 3">
    <name type="scientific">Streptococcus cristatus</name>
    <dbReference type="NCBI Taxonomy" id="45634"/>
    <lineage>
        <taxon>Bacteria</taxon>
        <taxon>Bacillati</taxon>
        <taxon>Bacillota</taxon>
        <taxon>Bacilli</taxon>
        <taxon>Lactobacillales</taxon>
        <taxon>Streptococcaceae</taxon>
        <taxon>Streptococcus</taxon>
    </lineage>
</organism>
<dbReference type="EMBL" id="RJNA01000009">
    <property type="protein sequence ID" value="RSI43145.1"/>
    <property type="molecule type" value="Genomic_DNA"/>
</dbReference>
<evidence type="ECO:0000313" key="3">
    <source>
        <dbReference type="Proteomes" id="UP000282617"/>
    </source>
</evidence>
<keyword evidence="1" id="KW-0472">Membrane</keyword>
<dbReference type="RefSeq" id="WP_125390442.1">
    <property type="nucleotide sequence ID" value="NZ_RJNA01000009.1"/>
</dbReference>
<evidence type="ECO:0000313" key="2">
    <source>
        <dbReference type="EMBL" id="RSI43145.1"/>
    </source>
</evidence>
<name>A0A3R9HDU8_STRCR</name>
<feature type="transmembrane region" description="Helical" evidence="1">
    <location>
        <begin position="113"/>
        <end position="135"/>
    </location>
</feature>
<evidence type="ECO:0000256" key="1">
    <source>
        <dbReference type="SAM" id="Phobius"/>
    </source>
</evidence>
<dbReference type="Proteomes" id="UP000282617">
    <property type="component" value="Unassembled WGS sequence"/>
</dbReference>
<keyword evidence="1" id="KW-0812">Transmembrane</keyword>
<proteinExistence type="predicted"/>
<feature type="transmembrane region" description="Helical" evidence="1">
    <location>
        <begin position="43"/>
        <end position="67"/>
    </location>
</feature>
<protein>
    <submittedName>
        <fullName evidence="2">Uncharacterized protein</fullName>
    </submittedName>
</protein>
<feature type="transmembrane region" description="Helical" evidence="1">
    <location>
        <begin position="12"/>
        <end position="31"/>
    </location>
</feature>
<gene>
    <name evidence="2" type="ORF">D8872_06740</name>
</gene>
<comment type="caution">
    <text evidence="2">The sequence shown here is derived from an EMBL/GenBank/DDBJ whole genome shotgun (WGS) entry which is preliminary data.</text>
</comment>
<reference evidence="2 3" key="1">
    <citation type="submission" date="2018-11" db="EMBL/GenBank/DDBJ databases">
        <title>Species Designations Belie Phenotypic and Genotypic Heterogeneity in Oral Streptococci.</title>
        <authorList>
            <person name="Velsko I."/>
        </authorList>
    </citation>
    <scope>NUCLEOTIDE SEQUENCE [LARGE SCALE GENOMIC DNA]</scope>
    <source>
        <strain evidence="2 3">BCC51</strain>
    </source>
</reference>
<feature type="transmembrane region" description="Helical" evidence="1">
    <location>
        <begin position="88"/>
        <end position="107"/>
    </location>
</feature>
<keyword evidence="1" id="KW-1133">Transmembrane helix</keyword>
<dbReference type="AlphaFoldDB" id="A0A3R9HDU8"/>